<comment type="subcellular location">
    <subcellularLocation>
        <location evidence="1">Cell membrane</location>
        <topology evidence="1">Multi-pass membrane protein</topology>
    </subcellularLocation>
</comment>
<keyword evidence="4" id="KW-1003">Cell membrane</keyword>
<feature type="transmembrane region" description="Helical" evidence="9">
    <location>
        <begin position="315"/>
        <end position="331"/>
    </location>
</feature>
<evidence type="ECO:0000256" key="7">
    <source>
        <dbReference type="ARBA" id="ARBA00023136"/>
    </source>
</evidence>
<feature type="transmembrane region" description="Helical" evidence="9">
    <location>
        <begin position="351"/>
        <end position="384"/>
    </location>
</feature>
<evidence type="ECO:0000256" key="1">
    <source>
        <dbReference type="ARBA" id="ARBA00004651"/>
    </source>
</evidence>
<dbReference type="InterPro" id="IPR002549">
    <property type="entry name" value="AI-2E-like"/>
</dbReference>
<dbReference type="PANTHER" id="PTHR21716">
    <property type="entry name" value="TRANSMEMBRANE PROTEIN"/>
    <property type="match status" value="1"/>
</dbReference>
<comment type="caution">
    <text evidence="10">The sequence shown here is derived from an EMBL/GenBank/DDBJ whole genome shotgun (WGS) entry which is preliminary data.</text>
</comment>
<reference evidence="10 11" key="1">
    <citation type="submission" date="2023-07" db="EMBL/GenBank/DDBJ databases">
        <title>Sequencing the genomes of 1000 actinobacteria strains.</title>
        <authorList>
            <person name="Klenk H.-P."/>
        </authorList>
    </citation>
    <scope>NUCLEOTIDE SEQUENCE [LARGE SCALE GENOMIC DNA]</scope>
    <source>
        <strain evidence="10 11">DSM 14785</strain>
    </source>
</reference>
<feature type="compositionally biased region" description="Low complexity" evidence="8">
    <location>
        <begin position="11"/>
        <end position="42"/>
    </location>
</feature>
<evidence type="ECO:0000256" key="4">
    <source>
        <dbReference type="ARBA" id="ARBA00022475"/>
    </source>
</evidence>
<comment type="similarity">
    <text evidence="2">Belongs to the autoinducer-2 exporter (AI-2E) (TC 2.A.86) family.</text>
</comment>
<evidence type="ECO:0000256" key="5">
    <source>
        <dbReference type="ARBA" id="ARBA00022692"/>
    </source>
</evidence>
<evidence type="ECO:0000313" key="10">
    <source>
        <dbReference type="EMBL" id="MDQ0424417.1"/>
    </source>
</evidence>
<dbReference type="PANTHER" id="PTHR21716:SF53">
    <property type="entry name" value="PERMEASE PERM-RELATED"/>
    <property type="match status" value="1"/>
</dbReference>
<keyword evidence="11" id="KW-1185">Reference proteome</keyword>
<dbReference type="Proteomes" id="UP001240250">
    <property type="component" value="Unassembled WGS sequence"/>
</dbReference>
<gene>
    <name evidence="10" type="ORF">JO380_000798</name>
</gene>
<feature type="transmembrane region" description="Helical" evidence="9">
    <location>
        <begin position="252"/>
        <end position="277"/>
    </location>
</feature>
<protein>
    <submittedName>
        <fullName evidence="10">PurR-regulated permease PerM</fullName>
    </submittedName>
</protein>
<feature type="transmembrane region" description="Helical" evidence="9">
    <location>
        <begin position="207"/>
        <end position="231"/>
    </location>
</feature>
<feature type="transmembrane region" description="Helical" evidence="9">
    <location>
        <begin position="111"/>
        <end position="132"/>
    </location>
</feature>
<evidence type="ECO:0000256" key="2">
    <source>
        <dbReference type="ARBA" id="ARBA00009773"/>
    </source>
</evidence>
<dbReference type="Pfam" id="PF01594">
    <property type="entry name" value="AI-2E_transport"/>
    <property type="match status" value="1"/>
</dbReference>
<accession>A0ABU0GIM6</accession>
<proteinExistence type="inferred from homology"/>
<feature type="transmembrane region" description="Helical" evidence="9">
    <location>
        <begin position="81"/>
        <end position="99"/>
    </location>
</feature>
<feature type="region of interest" description="Disordered" evidence="8">
    <location>
        <begin position="420"/>
        <end position="446"/>
    </location>
</feature>
<keyword evidence="3" id="KW-0813">Transport</keyword>
<sequence length="446" mass="45529">MSTPGRRDDATTAAPAADGAPGAAQEGAPAEPLPAPGTAATPRPGPVPPAVQAAAAWSWRLIVILAAVALGVWGLAVLKVIVVPVAIALLLTVLLSPLVRALQRWLRLPRAAASGIAVVLLLGLVAGLLTLAGQSIVNGVTELWDQASDGVTKLVDWLSEGPLHLGTADIDEWITQLQDAAASSADQIASGALSVGVTVGHVAAGTLIALFCTLFFLIDGRGIWAWLVGLLPRGSRERVHQAGRRGWVTLGAYTRTQILVAGVDAIGIGAGAAILQLPLAMPLAVLVFFGSFIPFVGAIVTGAIAVLVALVTQGWVSALIMLGIVLLVQQLEGHVLQPFLMGHAVSLHPVAVLLVVTSGSLVAGIVGALFAVPIAAVVNTVVLYLHGHDKFPQLGTHDHVPIRAKGHPVVDRAIAAAAEAESEADAARHEHGPARGTTAGDPPVGP</sequence>
<feature type="transmembrane region" description="Helical" evidence="9">
    <location>
        <begin position="57"/>
        <end position="75"/>
    </location>
</feature>
<evidence type="ECO:0000313" key="11">
    <source>
        <dbReference type="Proteomes" id="UP001240250"/>
    </source>
</evidence>
<evidence type="ECO:0000256" key="9">
    <source>
        <dbReference type="SAM" id="Phobius"/>
    </source>
</evidence>
<organism evidence="10 11">
    <name type="scientific">Cellulomonas iranensis</name>
    <dbReference type="NCBI Taxonomy" id="76862"/>
    <lineage>
        <taxon>Bacteria</taxon>
        <taxon>Bacillati</taxon>
        <taxon>Actinomycetota</taxon>
        <taxon>Actinomycetes</taxon>
        <taxon>Micrococcales</taxon>
        <taxon>Cellulomonadaceae</taxon>
        <taxon>Cellulomonas</taxon>
    </lineage>
</organism>
<evidence type="ECO:0000256" key="8">
    <source>
        <dbReference type="SAM" id="MobiDB-lite"/>
    </source>
</evidence>
<name>A0ABU0GIM6_9CELL</name>
<evidence type="ECO:0000256" key="3">
    <source>
        <dbReference type="ARBA" id="ARBA00022448"/>
    </source>
</evidence>
<feature type="region of interest" description="Disordered" evidence="8">
    <location>
        <begin position="1"/>
        <end position="46"/>
    </location>
</feature>
<feature type="compositionally biased region" description="Basic and acidic residues" evidence="8">
    <location>
        <begin position="1"/>
        <end position="10"/>
    </location>
</feature>
<feature type="transmembrane region" description="Helical" evidence="9">
    <location>
        <begin position="283"/>
        <end position="308"/>
    </location>
</feature>
<keyword evidence="5 9" id="KW-0812">Transmembrane</keyword>
<keyword evidence="6 9" id="KW-1133">Transmembrane helix</keyword>
<evidence type="ECO:0000256" key="6">
    <source>
        <dbReference type="ARBA" id="ARBA00022989"/>
    </source>
</evidence>
<keyword evidence="7 9" id="KW-0472">Membrane</keyword>
<dbReference type="RefSeq" id="WP_082739967.1">
    <property type="nucleotide sequence ID" value="NZ_JAUSVM010000001.1"/>
</dbReference>
<dbReference type="EMBL" id="JAUSVM010000001">
    <property type="protein sequence ID" value="MDQ0424417.1"/>
    <property type="molecule type" value="Genomic_DNA"/>
</dbReference>